<reference evidence="1 2" key="1">
    <citation type="journal article" date="2018" name="Mol. Biol. Evol.">
        <title>Broad Genomic Sampling Reveals a Smut Pathogenic Ancestry of the Fungal Clade Ustilaginomycotina.</title>
        <authorList>
            <person name="Kijpornyongpan T."/>
            <person name="Mondo S.J."/>
            <person name="Barry K."/>
            <person name="Sandor L."/>
            <person name="Lee J."/>
            <person name="Lipzen A."/>
            <person name="Pangilinan J."/>
            <person name="LaButti K."/>
            <person name="Hainaut M."/>
            <person name="Henrissat B."/>
            <person name="Grigoriev I.V."/>
            <person name="Spatafora J.W."/>
            <person name="Aime M.C."/>
        </authorList>
    </citation>
    <scope>NUCLEOTIDE SEQUENCE [LARGE SCALE GENOMIC DNA]</scope>
    <source>
        <strain evidence="1 2">SA 807</strain>
    </source>
</reference>
<organism evidence="1 2">
    <name type="scientific">Violaceomyces palustris</name>
    <dbReference type="NCBI Taxonomy" id="1673888"/>
    <lineage>
        <taxon>Eukaryota</taxon>
        <taxon>Fungi</taxon>
        <taxon>Dikarya</taxon>
        <taxon>Basidiomycota</taxon>
        <taxon>Ustilaginomycotina</taxon>
        <taxon>Ustilaginomycetes</taxon>
        <taxon>Violaceomycetales</taxon>
        <taxon>Violaceomycetaceae</taxon>
        <taxon>Violaceomyces</taxon>
    </lineage>
</organism>
<gene>
    <name evidence="1" type="ORF">IE53DRAFT_5510</name>
</gene>
<evidence type="ECO:0000313" key="2">
    <source>
        <dbReference type="Proteomes" id="UP000245626"/>
    </source>
</evidence>
<name>A0ACD0NLU8_9BASI</name>
<dbReference type="EMBL" id="KZ820697">
    <property type="protein sequence ID" value="PWN46802.1"/>
    <property type="molecule type" value="Genomic_DNA"/>
</dbReference>
<evidence type="ECO:0000313" key="1">
    <source>
        <dbReference type="EMBL" id="PWN46802.1"/>
    </source>
</evidence>
<accession>A0ACD0NLU8</accession>
<dbReference type="Proteomes" id="UP000245626">
    <property type="component" value="Unassembled WGS sequence"/>
</dbReference>
<protein>
    <submittedName>
        <fullName evidence="1">Uncharacterized protein</fullName>
    </submittedName>
</protein>
<keyword evidence="2" id="KW-1185">Reference proteome</keyword>
<proteinExistence type="predicted"/>
<sequence>MPSHPIISLASNIDLSRQPIFTSRQTVSNSSPAQSPRSPFLSPSFPPAFLPTRPLSIQKPGSPSRTIPVLTSLALSIFHISASKVKGRSQADRHQTWSTALAFSLLPLPFWSLCQSFHHQARHPSQTSSGIQPVFESPLASSSLPHLTATSIPSPVHL</sequence>